<dbReference type="PANTHER" id="PTHR45763">
    <property type="entry name" value="HYDROLASE, ALPHA/BETA FOLD FAMILY PROTEIN, EXPRESSED-RELATED"/>
    <property type="match status" value="1"/>
</dbReference>
<evidence type="ECO:0000256" key="1">
    <source>
        <dbReference type="SAM" id="SignalP"/>
    </source>
</evidence>
<evidence type="ECO:0000259" key="2">
    <source>
        <dbReference type="Pfam" id="PF12697"/>
    </source>
</evidence>
<sequence length="334" mass="38166">MISEIATALLVTLICWAYQAIKPPSPRKCGSPEGPPVTAPRVELSDGRHIAYREMGISKQEARYKIIVIHGLFSNRNQFLPLSQEFMEKLGLYILFFDRAGYGESDPNPKRNIRSEALDIEELADKLQLGSKFYVVGFSIGTFPVWSCLKLAGAALVVPNTNFYWPQFPARLSNQCFKRLPLRDQWTIRVAHYTPWLFNWWMTQKLFPSLSLAGGADSFSRTDIQILKKLEEIIRVSKQGCILQGVYVSVYQDMMAANGKWEFDPMEITNPFPTNEGSVHMWQGGEDKIAAVPLNRYISEKLPWIRYHEIPDGGHFIFQDEETCEAIFKSVLFV</sequence>
<organism evidence="3 4">
    <name type="scientific">Escallonia herrerae</name>
    <dbReference type="NCBI Taxonomy" id="1293975"/>
    <lineage>
        <taxon>Eukaryota</taxon>
        <taxon>Viridiplantae</taxon>
        <taxon>Streptophyta</taxon>
        <taxon>Embryophyta</taxon>
        <taxon>Tracheophyta</taxon>
        <taxon>Spermatophyta</taxon>
        <taxon>Magnoliopsida</taxon>
        <taxon>eudicotyledons</taxon>
        <taxon>Gunneridae</taxon>
        <taxon>Pentapetalae</taxon>
        <taxon>asterids</taxon>
        <taxon>campanulids</taxon>
        <taxon>Escalloniales</taxon>
        <taxon>Escalloniaceae</taxon>
        <taxon>Escallonia</taxon>
    </lineage>
</organism>
<comment type="caution">
    <text evidence="3">The sequence shown here is derived from an EMBL/GenBank/DDBJ whole genome shotgun (WGS) entry which is preliminary data.</text>
</comment>
<evidence type="ECO:0000313" key="3">
    <source>
        <dbReference type="EMBL" id="KAK3004212.1"/>
    </source>
</evidence>
<dbReference type="Proteomes" id="UP001188597">
    <property type="component" value="Unassembled WGS sequence"/>
</dbReference>
<proteinExistence type="predicted"/>
<feature type="signal peptide" evidence="1">
    <location>
        <begin position="1"/>
        <end position="20"/>
    </location>
</feature>
<feature type="chain" id="PRO_5041714652" description="AB hydrolase-1 domain-containing protein" evidence="1">
    <location>
        <begin position="21"/>
        <end position="334"/>
    </location>
</feature>
<dbReference type="EMBL" id="JAVXUP010002291">
    <property type="protein sequence ID" value="KAK3004212.1"/>
    <property type="molecule type" value="Genomic_DNA"/>
</dbReference>
<dbReference type="InterPro" id="IPR000073">
    <property type="entry name" value="AB_hydrolase_1"/>
</dbReference>
<dbReference type="Gene3D" id="3.40.50.1820">
    <property type="entry name" value="alpha/beta hydrolase"/>
    <property type="match status" value="1"/>
</dbReference>
<gene>
    <name evidence="3" type="ORF">RJ639_018021</name>
</gene>
<dbReference type="FunFam" id="3.40.50.1820:FF:000270">
    <property type="entry name" value="Alpha/beta-Hydrolases superfamily protein"/>
    <property type="match status" value="1"/>
</dbReference>
<dbReference type="GO" id="GO:0016787">
    <property type="term" value="F:hydrolase activity"/>
    <property type="evidence" value="ECO:0007669"/>
    <property type="project" value="UniProtKB-ARBA"/>
</dbReference>
<keyword evidence="4" id="KW-1185">Reference proteome</keyword>
<evidence type="ECO:0000313" key="4">
    <source>
        <dbReference type="Proteomes" id="UP001188597"/>
    </source>
</evidence>
<dbReference type="PANTHER" id="PTHR45763:SF21">
    <property type="entry name" value="ALPHA_BETA-HYDROLASES SUPERFAMILY PROTEIN"/>
    <property type="match status" value="1"/>
</dbReference>
<feature type="domain" description="AB hydrolase-1" evidence="2">
    <location>
        <begin position="66"/>
        <end position="320"/>
    </location>
</feature>
<dbReference type="InterPro" id="IPR029058">
    <property type="entry name" value="AB_hydrolase_fold"/>
</dbReference>
<keyword evidence="1" id="KW-0732">Signal</keyword>
<dbReference type="AlphaFoldDB" id="A0AA88V8X9"/>
<dbReference type="Pfam" id="PF12697">
    <property type="entry name" value="Abhydrolase_6"/>
    <property type="match status" value="1"/>
</dbReference>
<accession>A0AA88V8X9</accession>
<reference evidence="3" key="1">
    <citation type="submission" date="2022-12" db="EMBL/GenBank/DDBJ databases">
        <title>Draft genome assemblies for two species of Escallonia (Escalloniales).</title>
        <authorList>
            <person name="Chanderbali A."/>
            <person name="Dervinis C."/>
            <person name="Anghel I."/>
            <person name="Soltis D."/>
            <person name="Soltis P."/>
            <person name="Zapata F."/>
        </authorList>
    </citation>
    <scope>NUCLEOTIDE SEQUENCE</scope>
    <source>
        <strain evidence="3">UCBG64.0493</strain>
        <tissue evidence="3">Leaf</tissue>
    </source>
</reference>
<protein>
    <recommendedName>
        <fullName evidence="2">AB hydrolase-1 domain-containing protein</fullName>
    </recommendedName>
</protein>
<name>A0AA88V8X9_9ASTE</name>
<dbReference type="SUPFAM" id="SSF53474">
    <property type="entry name" value="alpha/beta-Hydrolases"/>
    <property type="match status" value="1"/>
</dbReference>